<dbReference type="InterPro" id="IPR039422">
    <property type="entry name" value="MarR/SlyA-like"/>
</dbReference>
<evidence type="ECO:0000259" key="1">
    <source>
        <dbReference type="PROSITE" id="PS50995"/>
    </source>
</evidence>
<dbReference type="InterPro" id="IPR036390">
    <property type="entry name" value="WH_DNA-bd_sf"/>
</dbReference>
<proteinExistence type="predicted"/>
<dbReference type="InterPro" id="IPR000835">
    <property type="entry name" value="HTH_MarR-typ"/>
</dbReference>
<accession>A0ABW4D7E9</accession>
<dbReference type="RefSeq" id="WP_203645595.1">
    <property type="nucleotide sequence ID" value="NZ_BOLN01000006.1"/>
</dbReference>
<dbReference type="PANTHER" id="PTHR33164">
    <property type="entry name" value="TRANSCRIPTIONAL REGULATOR, MARR FAMILY"/>
    <property type="match status" value="1"/>
</dbReference>
<feature type="domain" description="HTH marR-type" evidence="1">
    <location>
        <begin position="1"/>
        <end position="136"/>
    </location>
</feature>
<evidence type="ECO:0000313" key="3">
    <source>
        <dbReference type="Proteomes" id="UP001597189"/>
    </source>
</evidence>
<protein>
    <submittedName>
        <fullName evidence="2">MarR family winged helix-turn-helix transcriptional regulator</fullName>
    </submittedName>
</protein>
<organism evidence="2 3">
    <name type="scientific">Levilactobacillus lanxiensis</name>
    <dbReference type="NCBI Taxonomy" id="2799568"/>
    <lineage>
        <taxon>Bacteria</taxon>
        <taxon>Bacillati</taxon>
        <taxon>Bacillota</taxon>
        <taxon>Bacilli</taxon>
        <taxon>Lactobacillales</taxon>
        <taxon>Lactobacillaceae</taxon>
        <taxon>Levilactobacillus</taxon>
    </lineage>
</organism>
<dbReference type="PANTHER" id="PTHR33164:SF57">
    <property type="entry name" value="MARR-FAMILY TRANSCRIPTIONAL REGULATOR"/>
    <property type="match status" value="1"/>
</dbReference>
<dbReference type="PROSITE" id="PS50995">
    <property type="entry name" value="HTH_MARR_2"/>
    <property type="match status" value="1"/>
</dbReference>
<dbReference type="SMART" id="SM00347">
    <property type="entry name" value="HTH_MARR"/>
    <property type="match status" value="1"/>
</dbReference>
<name>A0ABW4D7E9_9LACO</name>
<evidence type="ECO:0000313" key="2">
    <source>
        <dbReference type="EMBL" id="MFD1455757.1"/>
    </source>
</evidence>
<dbReference type="InterPro" id="IPR036388">
    <property type="entry name" value="WH-like_DNA-bd_sf"/>
</dbReference>
<gene>
    <name evidence="2" type="ORF">ACFQ44_08725</name>
</gene>
<dbReference type="SUPFAM" id="SSF46785">
    <property type="entry name" value="Winged helix' DNA-binding domain"/>
    <property type="match status" value="1"/>
</dbReference>
<dbReference type="EMBL" id="JBHTOD010000006">
    <property type="protein sequence ID" value="MFD1455757.1"/>
    <property type="molecule type" value="Genomic_DNA"/>
</dbReference>
<keyword evidence="3" id="KW-1185">Reference proteome</keyword>
<dbReference type="Proteomes" id="UP001597189">
    <property type="component" value="Unassembled WGS sequence"/>
</dbReference>
<sequence>MNSDQLVSWKLVLLGRQIRHQRNLFVRNLSLTSAQADALRFFTDHPAGTITDFKEQQQVTHQTARLMVKRLVDRQLLVLQPNPADGRAKLVALTPAGQDKLQQLNAHIKTTSQALFTGFTPAEQQQLLAMLGRIGQNLERN</sequence>
<comment type="caution">
    <text evidence="2">The sequence shown here is derived from an EMBL/GenBank/DDBJ whole genome shotgun (WGS) entry which is preliminary data.</text>
</comment>
<reference evidence="3" key="1">
    <citation type="journal article" date="2019" name="Int. J. Syst. Evol. Microbiol.">
        <title>The Global Catalogue of Microorganisms (GCM) 10K type strain sequencing project: providing services to taxonomists for standard genome sequencing and annotation.</title>
        <authorList>
            <consortium name="The Broad Institute Genomics Platform"/>
            <consortium name="The Broad Institute Genome Sequencing Center for Infectious Disease"/>
            <person name="Wu L."/>
            <person name="Ma J."/>
        </authorList>
    </citation>
    <scope>NUCLEOTIDE SEQUENCE [LARGE SCALE GENOMIC DNA]</scope>
    <source>
        <strain evidence="3">CCM 8979</strain>
    </source>
</reference>
<dbReference type="Gene3D" id="1.10.10.10">
    <property type="entry name" value="Winged helix-like DNA-binding domain superfamily/Winged helix DNA-binding domain"/>
    <property type="match status" value="1"/>
</dbReference>
<dbReference type="Pfam" id="PF12802">
    <property type="entry name" value="MarR_2"/>
    <property type="match status" value="1"/>
</dbReference>